<comment type="caution">
    <text evidence="10">The sequence shown here is derived from an EMBL/GenBank/DDBJ whole genome shotgun (WGS) entry which is preliminary data.</text>
</comment>
<dbReference type="AlphaFoldDB" id="A0A7J6S1B9"/>
<evidence type="ECO:0000256" key="5">
    <source>
        <dbReference type="ARBA" id="ARBA00022794"/>
    </source>
</evidence>
<name>A0A7J6S1B9_PEROL</name>
<evidence type="ECO:0000313" key="11">
    <source>
        <dbReference type="Proteomes" id="UP000574390"/>
    </source>
</evidence>
<comment type="subcellular location">
    <subcellularLocation>
        <location evidence="1">Cytoplasm</location>
        <location evidence="1">Cytoskeleton</location>
        <location evidence="1">Cilium axoneme</location>
    </subcellularLocation>
</comment>
<proteinExistence type="inferred from homology"/>
<dbReference type="Proteomes" id="UP000574390">
    <property type="component" value="Unassembled WGS sequence"/>
</dbReference>
<accession>A0A7J6S1B9</accession>
<protein>
    <recommendedName>
        <fullName evidence="3">Cilia- and flagella-associated protein 206</fullName>
    </recommendedName>
</protein>
<dbReference type="GO" id="GO:0003356">
    <property type="term" value="P:regulation of cilium beat frequency"/>
    <property type="evidence" value="ECO:0007669"/>
    <property type="project" value="TreeGrafter"/>
</dbReference>
<comment type="similarity">
    <text evidence="2">Belongs to the CFAP206 family.</text>
</comment>
<dbReference type="PANTHER" id="PTHR21442">
    <property type="entry name" value="CILIA- AND FLAGELLA-ASSOCIATED PROTEIN 206"/>
    <property type="match status" value="1"/>
</dbReference>
<feature type="region of interest" description="Disordered" evidence="9">
    <location>
        <begin position="256"/>
        <end position="275"/>
    </location>
</feature>
<evidence type="ECO:0000256" key="7">
    <source>
        <dbReference type="ARBA" id="ARBA00023212"/>
    </source>
</evidence>
<dbReference type="GO" id="GO:0030030">
    <property type="term" value="P:cell projection organization"/>
    <property type="evidence" value="ECO:0007669"/>
    <property type="project" value="UniProtKB-KW"/>
</dbReference>
<organism evidence="10 11">
    <name type="scientific">Perkinsus olseni</name>
    <name type="common">Perkinsus atlanticus</name>
    <dbReference type="NCBI Taxonomy" id="32597"/>
    <lineage>
        <taxon>Eukaryota</taxon>
        <taxon>Sar</taxon>
        <taxon>Alveolata</taxon>
        <taxon>Perkinsozoa</taxon>
        <taxon>Perkinsea</taxon>
        <taxon>Perkinsida</taxon>
        <taxon>Perkinsidae</taxon>
        <taxon>Perkinsus</taxon>
    </lineage>
</organism>
<keyword evidence="4" id="KW-0963">Cytoplasm</keyword>
<feature type="region of interest" description="Disordered" evidence="9">
    <location>
        <begin position="395"/>
        <end position="419"/>
    </location>
</feature>
<evidence type="ECO:0000256" key="2">
    <source>
        <dbReference type="ARBA" id="ARBA00010500"/>
    </source>
</evidence>
<evidence type="ECO:0000256" key="9">
    <source>
        <dbReference type="SAM" id="MobiDB-lite"/>
    </source>
</evidence>
<dbReference type="InterPro" id="IPR021897">
    <property type="entry name" value="FAP206"/>
</dbReference>
<sequence length="419" mass="46808">MKFDKDVEQEVRREVSPALFSVMPRTAVQSFCSLGINEKVCHLRELVSLVHGIRLYHSTSGDWRGAGLDVNKVIGDSDNCRKADDVEARLGEMNGKIAQLGEHTGRLRIASLLSKKEGGGGDFESPKQLSQFAADICYLRQCTVYLQSIQEDIERALARLYNSRTQFAECMKLIDVGIGARTVVSKEEVYPRFDSLTKYYTSCRDELHFIDDRIQLAQMVLDQLDGYCPESPPTEESQKPLASRSWQDVCPWWPEKPQSEGEAAEEEHSSDGAGGMVLLEPGSFGDYQETKLKYQGYCPIAIVDGGGLLIPGDPQHGLLRLEGEAVSLVACSSRTAMRRFMADRAGYEEGVKAYCRLLPPLIPLLQMQTEFPNVSFFLSDSGEFEDKLIRKDSSSGQVRMDAASETDLHPVQQHVDKEY</sequence>
<dbReference type="EMBL" id="JABANM010018173">
    <property type="protein sequence ID" value="KAF4726533.1"/>
    <property type="molecule type" value="Genomic_DNA"/>
</dbReference>
<feature type="region of interest" description="Disordered" evidence="9">
    <location>
        <begin position="227"/>
        <end position="246"/>
    </location>
</feature>
<evidence type="ECO:0000256" key="3">
    <source>
        <dbReference type="ARBA" id="ARBA00021602"/>
    </source>
</evidence>
<evidence type="ECO:0000313" key="10">
    <source>
        <dbReference type="EMBL" id="KAF4726533.1"/>
    </source>
</evidence>
<evidence type="ECO:0000256" key="8">
    <source>
        <dbReference type="ARBA" id="ARBA00023273"/>
    </source>
</evidence>
<dbReference type="GO" id="GO:0005930">
    <property type="term" value="C:axoneme"/>
    <property type="evidence" value="ECO:0007669"/>
    <property type="project" value="UniProtKB-SubCell"/>
</dbReference>
<gene>
    <name evidence="10" type="ORF">FOZ62_023631</name>
</gene>
<feature type="non-terminal residue" evidence="10">
    <location>
        <position position="1"/>
    </location>
</feature>
<dbReference type="GO" id="GO:0036064">
    <property type="term" value="C:ciliary basal body"/>
    <property type="evidence" value="ECO:0007669"/>
    <property type="project" value="TreeGrafter"/>
</dbReference>
<evidence type="ECO:0000256" key="4">
    <source>
        <dbReference type="ARBA" id="ARBA00022490"/>
    </source>
</evidence>
<evidence type="ECO:0000256" key="6">
    <source>
        <dbReference type="ARBA" id="ARBA00023069"/>
    </source>
</evidence>
<reference evidence="10 11" key="1">
    <citation type="submission" date="2020-04" db="EMBL/GenBank/DDBJ databases">
        <title>Perkinsus olseni comparative genomics.</title>
        <authorList>
            <person name="Bogema D.R."/>
        </authorList>
    </citation>
    <scope>NUCLEOTIDE SEQUENCE [LARGE SCALE GENOMIC DNA]</scope>
    <source>
        <strain evidence="10">ATCC PRA-205</strain>
    </source>
</reference>
<dbReference type="PANTHER" id="PTHR21442:SF0">
    <property type="entry name" value="CILIA- AND FLAGELLA-ASSOCIATED PROTEIN 206"/>
    <property type="match status" value="1"/>
</dbReference>
<keyword evidence="6" id="KW-0969">Cilium</keyword>
<keyword evidence="7" id="KW-0206">Cytoskeleton</keyword>
<dbReference type="Pfam" id="PF12018">
    <property type="entry name" value="FAP206"/>
    <property type="match status" value="1"/>
</dbReference>
<keyword evidence="5" id="KW-0970">Cilium biogenesis/degradation</keyword>
<keyword evidence="8" id="KW-0966">Cell projection</keyword>
<evidence type="ECO:0000256" key="1">
    <source>
        <dbReference type="ARBA" id="ARBA00004430"/>
    </source>
</evidence>